<feature type="transmembrane region" description="Helical" evidence="8">
    <location>
        <begin position="264"/>
        <end position="286"/>
    </location>
</feature>
<dbReference type="InterPro" id="IPR050256">
    <property type="entry name" value="Glycosyltransferase_2"/>
</dbReference>
<keyword evidence="7 8" id="KW-0472">Membrane</keyword>
<dbReference type="GO" id="GO:0009103">
    <property type="term" value="P:lipopolysaccharide biosynthetic process"/>
    <property type="evidence" value="ECO:0007669"/>
    <property type="project" value="UniProtKB-KW"/>
</dbReference>
<dbReference type="CDD" id="cd04187">
    <property type="entry name" value="DPM1_like_bac"/>
    <property type="match status" value="1"/>
</dbReference>
<dbReference type="GO" id="GO:0099621">
    <property type="term" value="F:undecaprenyl-phosphate 4-deoxy-4-formamido-L-arabinose transferase activity"/>
    <property type="evidence" value="ECO:0007669"/>
    <property type="project" value="TreeGrafter"/>
</dbReference>
<dbReference type="Proteomes" id="UP000193083">
    <property type="component" value="Unassembled WGS sequence"/>
</dbReference>
<dbReference type="InterPro" id="IPR001173">
    <property type="entry name" value="Glyco_trans_2-like"/>
</dbReference>
<evidence type="ECO:0000259" key="9">
    <source>
        <dbReference type="Pfam" id="PF00535"/>
    </source>
</evidence>
<evidence type="ECO:0000256" key="4">
    <source>
        <dbReference type="ARBA" id="ARBA00022692"/>
    </source>
</evidence>
<dbReference type="SUPFAM" id="SSF53448">
    <property type="entry name" value="Nucleotide-diphospho-sugar transferases"/>
    <property type="match status" value="1"/>
</dbReference>
<protein>
    <submittedName>
        <fullName evidence="10">Undecaprenyl-phosphate 4-deoxy-4-formamido-L-arabinose transferase</fullName>
    </submittedName>
</protein>
<keyword evidence="6 8" id="KW-1133">Transmembrane helix</keyword>
<dbReference type="EMBL" id="FXBL01000004">
    <property type="protein sequence ID" value="SMH49682.1"/>
    <property type="molecule type" value="Genomic_DNA"/>
</dbReference>
<keyword evidence="3 10" id="KW-0808">Transferase</keyword>
<reference evidence="10 11" key="1">
    <citation type="submission" date="2017-04" db="EMBL/GenBank/DDBJ databases">
        <authorList>
            <person name="Afonso C.L."/>
            <person name="Miller P.J."/>
            <person name="Scott M.A."/>
            <person name="Spackman E."/>
            <person name="Goraichik I."/>
            <person name="Dimitrov K.M."/>
            <person name="Suarez D.L."/>
            <person name="Swayne D.E."/>
        </authorList>
    </citation>
    <scope>NUCLEOTIDE SEQUENCE [LARGE SCALE GENOMIC DNA]</scope>
    <source>
        <strain evidence="10 11">B5P</strain>
    </source>
</reference>
<evidence type="ECO:0000256" key="3">
    <source>
        <dbReference type="ARBA" id="ARBA00022679"/>
    </source>
</evidence>
<keyword evidence="2" id="KW-0328">Glycosyltransferase</keyword>
<dbReference type="GO" id="GO:0005886">
    <property type="term" value="C:plasma membrane"/>
    <property type="evidence" value="ECO:0007669"/>
    <property type="project" value="TreeGrafter"/>
</dbReference>
<keyword evidence="1" id="KW-1003">Cell membrane</keyword>
<dbReference type="InterPro" id="IPR029044">
    <property type="entry name" value="Nucleotide-diphossugar_trans"/>
</dbReference>
<name>A0A1X7PE83_9HYPH</name>
<evidence type="ECO:0000256" key="5">
    <source>
        <dbReference type="ARBA" id="ARBA00022985"/>
    </source>
</evidence>
<evidence type="ECO:0000256" key="2">
    <source>
        <dbReference type="ARBA" id="ARBA00022676"/>
    </source>
</evidence>
<evidence type="ECO:0000313" key="10">
    <source>
        <dbReference type="EMBL" id="SMH49682.1"/>
    </source>
</evidence>
<evidence type="ECO:0000256" key="8">
    <source>
        <dbReference type="SAM" id="Phobius"/>
    </source>
</evidence>
<proteinExistence type="predicted"/>
<dbReference type="RefSeq" id="WP_244561788.1">
    <property type="nucleotide sequence ID" value="NZ_FXBL01000004.1"/>
</dbReference>
<dbReference type="Pfam" id="PF00535">
    <property type="entry name" value="Glycos_transf_2"/>
    <property type="match status" value="1"/>
</dbReference>
<evidence type="ECO:0000313" key="11">
    <source>
        <dbReference type="Proteomes" id="UP000193083"/>
    </source>
</evidence>
<gene>
    <name evidence="10" type="ORF">SAMN02982922_3977</name>
</gene>
<evidence type="ECO:0000256" key="6">
    <source>
        <dbReference type="ARBA" id="ARBA00022989"/>
    </source>
</evidence>
<dbReference type="AlphaFoldDB" id="A0A1X7PE83"/>
<dbReference type="PANTHER" id="PTHR48090">
    <property type="entry name" value="UNDECAPRENYL-PHOSPHATE 4-DEOXY-4-FORMAMIDO-L-ARABINOSE TRANSFERASE-RELATED"/>
    <property type="match status" value="1"/>
</dbReference>
<dbReference type="PANTHER" id="PTHR48090:SF3">
    <property type="entry name" value="UNDECAPRENYL-PHOSPHATE 4-DEOXY-4-FORMAMIDO-L-ARABINOSE TRANSFERASE"/>
    <property type="match status" value="1"/>
</dbReference>
<feature type="transmembrane region" description="Helical" evidence="8">
    <location>
        <begin position="230"/>
        <end position="252"/>
    </location>
</feature>
<keyword evidence="5" id="KW-0448">Lipopolysaccharide biosynthesis</keyword>
<evidence type="ECO:0000256" key="7">
    <source>
        <dbReference type="ARBA" id="ARBA00023136"/>
    </source>
</evidence>
<organism evidence="10 11">
    <name type="scientific">Mesorhizobium australicum</name>
    <dbReference type="NCBI Taxonomy" id="536018"/>
    <lineage>
        <taxon>Bacteria</taxon>
        <taxon>Pseudomonadati</taxon>
        <taxon>Pseudomonadota</taxon>
        <taxon>Alphaproteobacteria</taxon>
        <taxon>Hyphomicrobiales</taxon>
        <taxon>Phyllobacteriaceae</taxon>
        <taxon>Mesorhizobium</taxon>
    </lineage>
</organism>
<keyword evidence="11" id="KW-1185">Reference proteome</keyword>
<keyword evidence="4 8" id="KW-0812">Transmembrane</keyword>
<sequence>MSDPIVSIVVPVYRSMTVLPELVKQVEGALAGSAYASSFELVLTNDCSPDGSWSVIEELAAKYPFVRGVSLRKNVGQHNATMAGLRFSRGEIVVIMDDDLQHPPSAILQLAERIERGVDVCYTRYAERKHALWKQWGSRINDIAATWLMKKPKGLYLSSFKALNRDIVNAVLRYDGPYTYLDALIFATTNSIDSVEIKHQRRWEGESTYNFRRLFSLWLKMATGSSIYPLRAATVAGFALALLSLIVFILVIGERMLNPQVPPGWASVIATVLFIGGIQTFCIGVIGEYVGRIYTRVNNAPQFVVGKTTFKRGSADQGDDAAVPKES</sequence>
<accession>A0A1X7PE83</accession>
<dbReference type="Gene3D" id="3.90.550.10">
    <property type="entry name" value="Spore Coat Polysaccharide Biosynthesis Protein SpsA, Chain A"/>
    <property type="match status" value="1"/>
</dbReference>
<feature type="domain" description="Glycosyltransferase 2-like" evidence="9">
    <location>
        <begin position="7"/>
        <end position="151"/>
    </location>
</feature>
<evidence type="ECO:0000256" key="1">
    <source>
        <dbReference type="ARBA" id="ARBA00022475"/>
    </source>
</evidence>